<reference evidence="1 2" key="1">
    <citation type="submission" date="2023-07" db="EMBL/GenBank/DDBJ databases">
        <title>Sequencing the genomes of 1000 actinobacteria strains.</title>
        <authorList>
            <person name="Klenk H.-P."/>
        </authorList>
    </citation>
    <scope>NUCLEOTIDE SEQUENCE [LARGE SCALE GENOMIC DNA]</scope>
    <source>
        <strain evidence="1 2">DSM 44109</strain>
    </source>
</reference>
<sequence length="99" mass="10693">MTDPITCPECEGSKGQRLGRLFLACRFCGGLGWVGGHNEPAERGEAEPPERPAAWEHRIWSDPAVAAALGCRYCLDSGTVAHLDEAARTLVTAPCRCRL</sequence>
<dbReference type="RefSeq" id="WP_306871935.1">
    <property type="nucleotide sequence ID" value="NZ_JAUSRB010000002.1"/>
</dbReference>
<accession>A0ABT9RHI8</accession>
<organism evidence="1 2">
    <name type="scientific">Streptosporangium brasiliense</name>
    <dbReference type="NCBI Taxonomy" id="47480"/>
    <lineage>
        <taxon>Bacteria</taxon>
        <taxon>Bacillati</taxon>
        <taxon>Actinomycetota</taxon>
        <taxon>Actinomycetes</taxon>
        <taxon>Streptosporangiales</taxon>
        <taxon>Streptosporangiaceae</taxon>
        <taxon>Streptosporangium</taxon>
    </lineage>
</organism>
<dbReference type="Proteomes" id="UP001230426">
    <property type="component" value="Unassembled WGS sequence"/>
</dbReference>
<name>A0ABT9RHI8_9ACTN</name>
<keyword evidence="2" id="KW-1185">Reference proteome</keyword>
<gene>
    <name evidence="1" type="ORF">J2S55_008015</name>
</gene>
<dbReference type="EMBL" id="JAUSRB010000002">
    <property type="protein sequence ID" value="MDP9868749.1"/>
    <property type="molecule type" value="Genomic_DNA"/>
</dbReference>
<comment type="caution">
    <text evidence="1">The sequence shown here is derived from an EMBL/GenBank/DDBJ whole genome shotgun (WGS) entry which is preliminary data.</text>
</comment>
<proteinExistence type="predicted"/>
<protein>
    <recommendedName>
        <fullName evidence="3">Transcription factor zinc-finger domain-containing protein</fullName>
    </recommendedName>
</protein>
<evidence type="ECO:0000313" key="2">
    <source>
        <dbReference type="Proteomes" id="UP001230426"/>
    </source>
</evidence>
<evidence type="ECO:0008006" key="3">
    <source>
        <dbReference type="Google" id="ProtNLM"/>
    </source>
</evidence>
<evidence type="ECO:0000313" key="1">
    <source>
        <dbReference type="EMBL" id="MDP9868749.1"/>
    </source>
</evidence>